<dbReference type="SUPFAM" id="SSF69304">
    <property type="entry name" value="Tricorn protease N-terminal domain"/>
    <property type="match status" value="1"/>
</dbReference>
<organism evidence="1 2">
    <name type="scientific">Oceanobacillus profundus</name>
    <dbReference type="NCBI Taxonomy" id="372463"/>
    <lineage>
        <taxon>Bacteria</taxon>
        <taxon>Bacillati</taxon>
        <taxon>Bacillota</taxon>
        <taxon>Bacilli</taxon>
        <taxon>Bacillales</taxon>
        <taxon>Bacillaceae</taxon>
        <taxon>Oceanobacillus</taxon>
    </lineage>
</organism>
<dbReference type="EMBL" id="QWEH01000010">
    <property type="protein sequence ID" value="RHW31077.1"/>
    <property type="molecule type" value="Genomic_DNA"/>
</dbReference>
<name>A0A417YEP8_9BACI</name>
<reference evidence="1 2" key="1">
    <citation type="journal article" date="2007" name="Int. J. Syst. Evol. Microbiol.">
        <title>Oceanobacillus profundus sp. nov., isolated from a deep-sea sediment core.</title>
        <authorList>
            <person name="Kim Y.G."/>
            <person name="Choi D.H."/>
            <person name="Hyun S."/>
            <person name="Cho B.C."/>
        </authorList>
    </citation>
    <scope>NUCLEOTIDE SEQUENCE [LARGE SCALE GENOMIC DNA]</scope>
    <source>
        <strain evidence="1 2">DSM 18246</strain>
    </source>
</reference>
<dbReference type="OrthoDB" id="2433869at2"/>
<gene>
    <name evidence="1" type="ORF">D1B32_15010</name>
</gene>
<evidence type="ECO:0000313" key="2">
    <source>
        <dbReference type="Proteomes" id="UP000285456"/>
    </source>
</evidence>
<accession>A0A417YEP8</accession>
<dbReference type="AlphaFoldDB" id="A0A417YEP8"/>
<dbReference type="Proteomes" id="UP000285456">
    <property type="component" value="Unassembled WGS sequence"/>
</dbReference>
<proteinExistence type="predicted"/>
<dbReference type="RefSeq" id="WP_095311655.1">
    <property type="nucleotide sequence ID" value="NZ_JAMAWL010000008.1"/>
</dbReference>
<protein>
    <recommendedName>
        <fullName evidence="3">DUF5050 domain-containing protein</fullName>
    </recommendedName>
</protein>
<evidence type="ECO:0008006" key="3">
    <source>
        <dbReference type="Google" id="ProtNLM"/>
    </source>
</evidence>
<evidence type="ECO:0000313" key="1">
    <source>
        <dbReference type="EMBL" id="RHW31077.1"/>
    </source>
</evidence>
<keyword evidence="2" id="KW-1185">Reference proteome</keyword>
<comment type="caution">
    <text evidence="1">The sequence shown here is derived from an EMBL/GenBank/DDBJ whole genome shotgun (WGS) entry which is preliminary data.</text>
</comment>
<sequence length="414" mass="48195">MKRYWKLILLVSFTVLVIGAFYIQTSTATSRLPEFAFETVNGDEKEIEKLTLEASFIQEGIGDSFQLNADGTTYWSEYSYFERILGVNQRPKMERLQKDYRNFMRGKSMTPYHFYEDENLLVYVNLTWDTMNGYQPNDFELDIGILDKVSKEETSFQAPIPVNKNSMIYSMDVEGIHIIDGQLKIISRNYSYDKQSEKDITAYQVYLVDIAAETIQNEAIITAKEDEDSSNQYREVRIVNNKWEDIQQPMEQVVFEEGLIEESVIDEWESTYETIDRELFQYDLATGEKEEIKLPKEISNNAFPYAVNDEIIYFTEDVEGKLKLTSYNIESEELEAKQTIAIPDVTDEQGYMYKIHGDKVYVVPATKNAEQDLPLHIVHLKTGDTLYEGKITMKNPKKQDIDYNLDIHSIELDE</sequence>